<sequence>MTITKEILNDEQELINLKMEDFTDLNDVIQFTALVLVACMRNELQFIQKVSNSTSILISFIQKPNKCTQQLFIIIINASIVFDFDRCSLFNTLQSSYRRLLYQDTHNNELSNQHNNLLLEIICQKYEKSIFTLSLKEIEKKPLPNSYIQKDELNINLNLLSEKNSFWQDRQLVSILYVHSMLLKFSQNCLDNIISYCKDVQADIFYILFLCCIANLNIDFLSISYCQKIMVSDEQQTVYKIYNIVRNSQFDINFLNPFFLQQIANSNNKEIKLLTIELIILRYKYVDNDFLQDILKICISDHNIQLSYKALEFMSAEDQIDNYKKVIIKCLSSQSNEIKIKGLQSLSSCFIDLFEDITLIALKSDETFFIHYLEQLNNNFMLLYGQFEDFEYDKLKNIFNELQQRHILFCQKEQILSIEVQKYILTQNVLDFLIQFDNSLFTCIILNSINYELNQNCVRIILEQLFNCNVYLDFYGIQLLNQQQVDVLQVFTDKQQQQLFAKLTKKINNEYIYFENKWLIKYLDSINEAEPDFYIFTQLIVLTQQVNNQQNILSRRSSGLSLDDLNQQSTVVSNSFQILLQKFEGEKKLFQKNQLTRELSQQFQFLQQDYVLKFISIFSNNFLILNQDDLIEKQLIIFDELNNIEAVKYAYNIIHNFITLSNSVQDKDLVIKTVQAKLFNFLNQIKLNLSDYTLIRKLVQISFNLSNLSLTKQYDTKLLLPLQYFSLSMLQIQIVNQELRFCQLKQQKNLGIALASQIQNILMRQFSSQKQLPKLLSVSIPFIALAKLKIITVDLDILDNNFIFYEIKDFIQLLQQFCESYYTQYNIASVNKETSYKAQQYLPVYSIYYLIQSLSHVFYSKLIEAQQTLSFQQLSHLCQQSQFQSIIQQIFKIFVDITVLNQNSTFSINFLVGAIAKFENKRMCLFPNYSEDVRVVQQSLIYLFKQQLDTLEYEQELVQVSYPSGIFE</sequence>
<accession>A0A9P8RWB9</accession>
<dbReference type="KEGG" id="ssao:94301636"/>
<dbReference type="EMBL" id="AUWU02000007">
    <property type="protein sequence ID" value="KAH0571312.1"/>
    <property type="molecule type" value="Genomic_DNA"/>
</dbReference>
<dbReference type="Proteomes" id="UP000018208">
    <property type="component" value="Unassembled WGS sequence"/>
</dbReference>
<gene>
    <name evidence="1" type="ORF">SS50377_27613</name>
</gene>
<dbReference type="AlphaFoldDB" id="A0A9P8RWB9"/>
<evidence type="ECO:0000313" key="2">
    <source>
        <dbReference type="Proteomes" id="UP000018208"/>
    </source>
</evidence>
<dbReference type="GeneID" id="94301636"/>
<reference evidence="1 2" key="1">
    <citation type="journal article" date="2014" name="PLoS Genet.">
        <title>The Genome of Spironucleus salmonicida Highlights a Fish Pathogen Adapted to Fluctuating Environments.</title>
        <authorList>
            <person name="Xu F."/>
            <person name="Jerlstrom-Hultqvist J."/>
            <person name="Einarsson E."/>
            <person name="Astvaldsson A."/>
            <person name="Svard S.G."/>
            <person name="Andersson J.O."/>
        </authorList>
    </citation>
    <scope>NUCLEOTIDE SEQUENCE [LARGE SCALE GENOMIC DNA]</scope>
    <source>
        <strain evidence="1 2">ATCC 50377</strain>
    </source>
</reference>
<evidence type="ECO:0000313" key="1">
    <source>
        <dbReference type="EMBL" id="KAH0571312.1"/>
    </source>
</evidence>
<comment type="caution">
    <text evidence="1">The sequence shown here is derived from an EMBL/GenBank/DDBJ whole genome shotgun (WGS) entry which is preliminary data.</text>
</comment>
<keyword evidence="2" id="KW-1185">Reference proteome</keyword>
<proteinExistence type="predicted"/>
<dbReference type="RefSeq" id="XP_067762085.1">
    <property type="nucleotide sequence ID" value="XM_067911398.1"/>
</dbReference>
<protein>
    <submittedName>
        <fullName evidence="1">Uncharacterized protein</fullName>
    </submittedName>
</protein>
<name>A0A9P8RWB9_9EUKA</name>
<organism evidence="1 2">
    <name type="scientific">Spironucleus salmonicida</name>
    <dbReference type="NCBI Taxonomy" id="348837"/>
    <lineage>
        <taxon>Eukaryota</taxon>
        <taxon>Metamonada</taxon>
        <taxon>Diplomonadida</taxon>
        <taxon>Hexamitidae</taxon>
        <taxon>Hexamitinae</taxon>
        <taxon>Spironucleus</taxon>
    </lineage>
</organism>